<sequence length="103" mass="11617">MCFDVQPFPPFSSHFFQALLQSLPPPPEVLTCSFGSRWSIVTVWSAYSFRPLLASSSRFWLAARVSGAILKFMNIHQVVDPWIEHPLSLVLCLVMPPKTILGK</sequence>
<accession>A0A0E9TUD6</accession>
<dbReference type="AlphaFoldDB" id="A0A0E9TUD6"/>
<proteinExistence type="predicted"/>
<evidence type="ECO:0000313" key="1">
    <source>
        <dbReference type="EMBL" id="JAH56323.1"/>
    </source>
</evidence>
<protein>
    <submittedName>
        <fullName evidence="1">Uncharacterized protein</fullName>
    </submittedName>
</protein>
<reference evidence="1" key="1">
    <citation type="submission" date="2014-11" db="EMBL/GenBank/DDBJ databases">
        <authorList>
            <person name="Amaro Gonzalez C."/>
        </authorList>
    </citation>
    <scope>NUCLEOTIDE SEQUENCE</scope>
</reference>
<dbReference type="EMBL" id="GBXM01052254">
    <property type="protein sequence ID" value="JAH56323.1"/>
    <property type="molecule type" value="Transcribed_RNA"/>
</dbReference>
<organism evidence="1">
    <name type="scientific">Anguilla anguilla</name>
    <name type="common">European freshwater eel</name>
    <name type="synonym">Muraena anguilla</name>
    <dbReference type="NCBI Taxonomy" id="7936"/>
    <lineage>
        <taxon>Eukaryota</taxon>
        <taxon>Metazoa</taxon>
        <taxon>Chordata</taxon>
        <taxon>Craniata</taxon>
        <taxon>Vertebrata</taxon>
        <taxon>Euteleostomi</taxon>
        <taxon>Actinopterygii</taxon>
        <taxon>Neopterygii</taxon>
        <taxon>Teleostei</taxon>
        <taxon>Anguilliformes</taxon>
        <taxon>Anguillidae</taxon>
        <taxon>Anguilla</taxon>
    </lineage>
</organism>
<reference evidence="1" key="2">
    <citation type="journal article" date="2015" name="Fish Shellfish Immunol.">
        <title>Early steps in the European eel (Anguilla anguilla)-Vibrio vulnificus interaction in the gills: Role of the RtxA13 toxin.</title>
        <authorList>
            <person name="Callol A."/>
            <person name="Pajuelo D."/>
            <person name="Ebbesson L."/>
            <person name="Teles M."/>
            <person name="MacKenzie S."/>
            <person name="Amaro C."/>
        </authorList>
    </citation>
    <scope>NUCLEOTIDE SEQUENCE</scope>
</reference>
<name>A0A0E9TUD6_ANGAN</name>